<feature type="non-terminal residue" evidence="1">
    <location>
        <position position="1"/>
    </location>
</feature>
<evidence type="ECO:0000313" key="1">
    <source>
        <dbReference type="EMBL" id="KKL20526.1"/>
    </source>
</evidence>
<gene>
    <name evidence="1" type="ORF">LCGC14_2454590</name>
</gene>
<comment type="caution">
    <text evidence="1">The sequence shown here is derived from an EMBL/GenBank/DDBJ whole genome shotgun (WGS) entry which is preliminary data.</text>
</comment>
<name>A0A0F9DS81_9ZZZZ</name>
<sequence>SNQLSIKFSILHDVTQLPKRKIKDKSKPVGVIGVDLGISIDITTALMTGKGVVDYKTFKVDEDIKNSIRKTENTLKQLQRSSQIRQFSNFVDTYVDRRNKIIQDLSSNSFNLYLNKISLHQMFVINDKLIQIRNAFKYDNLSSFDLKSRAEIIHNNRIPLLAYLESILNAIKSIFDVNYDNMSKDEKSELRKIRKSIYKTKDSLETMKLLLTPQQLYNTDSIFQKLRKLKSKRKSYQLMLIEN</sequence>
<accession>A0A0F9DS81</accession>
<dbReference type="AlphaFoldDB" id="A0A0F9DS81"/>
<organism evidence="1">
    <name type="scientific">marine sediment metagenome</name>
    <dbReference type="NCBI Taxonomy" id="412755"/>
    <lineage>
        <taxon>unclassified sequences</taxon>
        <taxon>metagenomes</taxon>
        <taxon>ecological metagenomes</taxon>
    </lineage>
</organism>
<proteinExistence type="predicted"/>
<dbReference type="EMBL" id="LAZR01038065">
    <property type="protein sequence ID" value="KKL20526.1"/>
    <property type="molecule type" value="Genomic_DNA"/>
</dbReference>
<reference evidence="1" key="1">
    <citation type="journal article" date="2015" name="Nature">
        <title>Complex archaea that bridge the gap between prokaryotes and eukaryotes.</title>
        <authorList>
            <person name="Spang A."/>
            <person name="Saw J.H."/>
            <person name="Jorgensen S.L."/>
            <person name="Zaremba-Niedzwiedzka K."/>
            <person name="Martijn J."/>
            <person name="Lind A.E."/>
            <person name="van Eijk R."/>
            <person name="Schleper C."/>
            <person name="Guy L."/>
            <person name="Ettema T.J."/>
        </authorList>
    </citation>
    <scope>NUCLEOTIDE SEQUENCE</scope>
</reference>
<protein>
    <submittedName>
        <fullName evidence="1">Uncharacterized protein</fullName>
    </submittedName>
</protein>